<dbReference type="InterPro" id="IPR021968">
    <property type="entry name" value="PNPase_C"/>
</dbReference>
<feature type="non-terminal residue" evidence="3">
    <location>
        <position position="1"/>
    </location>
</feature>
<dbReference type="AlphaFoldDB" id="A0A3L9GU30"/>
<evidence type="ECO:0000313" key="3">
    <source>
        <dbReference type="EMBL" id="RLY39122.1"/>
    </source>
</evidence>
<evidence type="ECO:0000313" key="4">
    <source>
        <dbReference type="Proteomes" id="UP000281340"/>
    </source>
</evidence>
<dbReference type="Pfam" id="PF12111">
    <property type="entry name" value="PNPase_C"/>
    <property type="match status" value="1"/>
</dbReference>
<dbReference type="EMBL" id="RDDM01001324">
    <property type="protein sequence ID" value="RLY39122.1"/>
    <property type="molecule type" value="Genomic_DNA"/>
</dbReference>
<feature type="region of interest" description="Disordered" evidence="1">
    <location>
        <begin position="31"/>
        <end position="94"/>
    </location>
</feature>
<sequence length="94" mass="9761">VAEPEVVAQPAASVVAEVAAEVETVAAVEPEITVEHNHATAPMTRAPAPEYVPEAPRHSDWQRPTFAFEGKGAAGGHTATHHASAAPARPQPVE</sequence>
<feature type="compositionally biased region" description="Low complexity" evidence="1">
    <location>
        <begin position="76"/>
        <end position="88"/>
    </location>
</feature>
<reference evidence="3 4" key="1">
    <citation type="submission" date="2018-10" db="EMBL/GenBank/DDBJ databases">
        <title>Comparison of Escherichia coli isolates recovered from retail chicken and from chicken fecal samples by antimicrobial susceptibility test and whole genome sequencing.</title>
        <authorList>
            <person name="Tang B."/>
            <person name="Ma Y."/>
            <person name="He X."/>
            <person name="Cao L."/>
            <person name="Xia X."/>
            <person name="Yang H."/>
        </authorList>
    </citation>
    <scope>NUCLEOTIDE SEQUENCE [LARGE SCALE GENOMIC DNA]</scope>
    <source>
        <strain evidence="3 4">CMJH98b</strain>
    </source>
</reference>
<organism evidence="3 4">
    <name type="scientific">Escherichia coli</name>
    <dbReference type="NCBI Taxonomy" id="562"/>
    <lineage>
        <taxon>Bacteria</taxon>
        <taxon>Pseudomonadati</taxon>
        <taxon>Pseudomonadota</taxon>
        <taxon>Gammaproteobacteria</taxon>
        <taxon>Enterobacterales</taxon>
        <taxon>Enterobacteriaceae</taxon>
        <taxon>Escherichia</taxon>
    </lineage>
</organism>
<proteinExistence type="predicted"/>
<name>A0A3L9GU30_ECOLX</name>
<feature type="domain" description="Polyribonucleotide phosphorylase C-terminal" evidence="2">
    <location>
        <begin position="55"/>
        <end position="91"/>
    </location>
</feature>
<accession>A0A3L9GU30</accession>
<dbReference type="Proteomes" id="UP000281340">
    <property type="component" value="Unassembled WGS sequence"/>
</dbReference>
<gene>
    <name evidence="3" type="ORF">EAI46_34150</name>
</gene>
<evidence type="ECO:0000256" key="1">
    <source>
        <dbReference type="SAM" id="MobiDB-lite"/>
    </source>
</evidence>
<evidence type="ECO:0000259" key="2">
    <source>
        <dbReference type="Pfam" id="PF12111"/>
    </source>
</evidence>
<comment type="caution">
    <text evidence="3">The sequence shown here is derived from an EMBL/GenBank/DDBJ whole genome shotgun (WGS) entry which is preliminary data.</text>
</comment>
<protein>
    <recommendedName>
        <fullName evidence="2">Polyribonucleotide phosphorylase C-terminal domain-containing protein</fullName>
    </recommendedName>
</protein>